<dbReference type="AlphaFoldDB" id="A0A8J3P796"/>
<dbReference type="EMBL" id="BONI01000027">
    <property type="protein sequence ID" value="GIG06826.1"/>
    <property type="molecule type" value="Genomic_DNA"/>
</dbReference>
<dbReference type="PROSITE" id="PS50977">
    <property type="entry name" value="HTH_TETR_2"/>
    <property type="match status" value="1"/>
</dbReference>
<gene>
    <name evidence="4" type="ORF">Cco03nite_35260</name>
</gene>
<comment type="caution">
    <text evidence="4">The sequence shown here is derived from an EMBL/GenBank/DDBJ whole genome shotgun (WGS) entry which is preliminary data.</text>
</comment>
<dbReference type="Pfam" id="PF00440">
    <property type="entry name" value="TetR_N"/>
    <property type="match status" value="1"/>
</dbReference>
<proteinExistence type="predicted"/>
<dbReference type="RefSeq" id="WP_203693180.1">
    <property type="nucleotide sequence ID" value="NZ_BAAALC010000012.1"/>
</dbReference>
<evidence type="ECO:0000313" key="4">
    <source>
        <dbReference type="EMBL" id="GIG06826.1"/>
    </source>
</evidence>
<dbReference type="InterPro" id="IPR009057">
    <property type="entry name" value="Homeodomain-like_sf"/>
</dbReference>
<keyword evidence="1 2" id="KW-0238">DNA-binding</keyword>
<dbReference type="InterPro" id="IPR001647">
    <property type="entry name" value="HTH_TetR"/>
</dbReference>
<feature type="domain" description="HTH tetR-type" evidence="3">
    <location>
        <begin position="4"/>
        <end position="64"/>
    </location>
</feature>
<dbReference type="Gene3D" id="1.10.357.10">
    <property type="entry name" value="Tetracycline Repressor, domain 2"/>
    <property type="match status" value="1"/>
</dbReference>
<feature type="DNA-binding region" description="H-T-H motif" evidence="2">
    <location>
        <begin position="27"/>
        <end position="46"/>
    </location>
</feature>
<protein>
    <submittedName>
        <fullName evidence="4">TetR family transcriptional regulator</fullName>
    </submittedName>
</protein>
<accession>A0A8J3P796</accession>
<organism evidence="4 5">
    <name type="scientific">Catellatospora coxensis</name>
    <dbReference type="NCBI Taxonomy" id="310354"/>
    <lineage>
        <taxon>Bacteria</taxon>
        <taxon>Bacillati</taxon>
        <taxon>Actinomycetota</taxon>
        <taxon>Actinomycetes</taxon>
        <taxon>Micromonosporales</taxon>
        <taxon>Micromonosporaceae</taxon>
        <taxon>Catellatospora</taxon>
    </lineage>
</organism>
<evidence type="ECO:0000259" key="3">
    <source>
        <dbReference type="PROSITE" id="PS50977"/>
    </source>
</evidence>
<dbReference type="SUPFAM" id="SSF46689">
    <property type="entry name" value="Homeodomain-like"/>
    <property type="match status" value="1"/>
</dbReference>
<evidence type="ECO:0000313" key="5">
    <source>
        <dbReference type="Proteomes" id="UP000630887"/>
    </source>
</evidence>
<dbReference type="Proteomes" id="UP000630887">
    <property type="component" value="Unassembled WGS sequence"/>
</dbReference>
<sequence length="196" mass="21082">MIVSASSRELLDRVIAYAAAEGITGRSLREIAAGVGTSHRMLLYHFGSREGLLAAVVGLIEQQQRDLLGELADRVASSGPPAEGTKAGELMLLLWARVSDPELRPYVRLFFEVVGVAVHDAPGTGGFLANLTGPWLDESEAVARRLGLAVDRDELRLGVATCRGLLLELLAGADPRATDASYRLFVRMWESRLTGA</sequence>
<reference evidence="4 5" key="1">
    <citation type="submission" date="2021-01" db="EMBL/GenBank/DDBJ databases">
        <title>Whole genome shotgun sequence of Catellatospora coxensis NBRC 107359.</title>
        <authorList>
            <person name="Komaki H."/>
            <person name="Tamura T."/>
        </authorList>
    </citation>
    <scope>NUCLEOTIDE SEQUENCE [LARGE SCALE GENOMIC DNA]</scope>
    <source>
        <strain evidence="4 5">NBRC 107359</strain>
    </source>
</reference>
<dbReference type="GO" id="GO:0003677">
    <property type="term" value="F:DNA binding"/>
    <property type="evidence" value="ECO:0007669"/>
    <property type="project" value="UniProtKB-UniRule"/>
</dbReference>
<keyword evidence="5" id="KW-1185">Reference proteome</keyword>
<evidence type="ECO:0000256" key="1">
    <source>
        <dbReference type="ARBA" id="ARBA00023125"/>
    </source>
</evidence>
<evidence type="ECO:0000256" key="2">
    <source>
        <dbReference type="PROSITE-ProRule" id="PRU00335"/>
    </source>
</evidence>
<name>A0A8J3P796_9ACTN</name>